<reference evidence="4 5" key="1">
    <citation type="submission" date="2021-01" db="EMBL/GenBank/DDBJ databases">
        <title>Draft genome sequence of Micromonospora sp. strain STR1s_6.</title>
        <authorList>
            <person name="Karlyshev A."/>
            <person name="Jawad R."/>
        </authorList>
    </citation>
    <scope>NUCLEOTIDE SEQUENCE [LARGE SCALE GENOMIC DNA]</scope>
    <source>
        <strain evidence="4 5">STR1S-6</strain>
    </source>
</reference>
<dbReference type="InterPro" id="IPR016181">
    <property type="entry name" value="Acyl_CoA_acyltransferase"/>
</dbReference>
<dbReference type="CDD" id="cd04301">
    <property type="entry name" value="NAT_SF"/>
    <property type="match status" value="1"/>
</dbReference>
<keyword evidence="1" id="KW-0808">Transferase</keyword>
<dbReference type="PROSITE" id="PS51186">
    <property type="entry name" value="GNAT"/>
    <property type="match status" value="1"/>
</dbReference>
<accession>A0ABS1YBQ9</accession>
<keyword evidence="5" id="KW-1185">Reference proteome</keyword>
<feature type="domain" description="N-acetyltransferase" evidence="3">
    <location>
        <begin position="1"/>
        <end position="159"/>
    </location>
</feature>
<evidence type="ECO:0000256" key="2">
    <source>
        <dbReference type="ARBA" id="ARBA00023315"/>
    </source>
</evidence>
<evidence type="ECO:0000313" key="4">
    <source>
        <dbReference type="EMBL" id="MBM0274800.1"/>
    </source>
</evidence>
<evidence type="ECO:0000313" key="5">
    <source>
        <dbReference type="Proteomes" id="UP000622245"/>
    </source>
</evidence>
<dbReference type="Proteomes" id="UP000622245">
    <property type="component" value="Unassembled WGS sequence"/>
</dbReference>
<dbReference type="Pfam" id="PF00583">
    <property type="entry name" value="Acetyltransf_1"/>
    <property type="match status" value="1"/>
</dbReference>
<gene>
    <name evidence="4" type="ORF">JM949_04715</name>
</gene>
<dbReference type="EMBL" id="JAEVHL010000012">
    <property type="protein sequence ID" value="MBM0274800.1"/>
    <property type="molecule type" value="Genomic_DNA"/>
</dbReference>
<dbReference type="SUPFAM" id="SSF55729">
    <property type="entry name" value="Acyl-CoA N-acyltransferases (Nat)"/>
    <property type="match status" value="1"/>
</dbReference>
<dbReference type="InterPro" id="IPR050680">
    <property type="entry name" value="YpeA/RimI_acetyltransf"/>
</dbReference>
<comment type="caution">
    <text evidence="4">The sequence shown here is derived from an EMBL/GenBank/DDBJ whole genome shotgun (WGS) entry which is preliminary data.</text>
</comment>
<dbReference type="InterPro" id="IPR000182">
    <property type="entry name" value="GNAT_dom"/>
</dbReference>
<name>A0ABS1YBQ9_9ACTN</name>
<dbReference type="RefSeq" id="WP_203147207.1">
    <property type="nucleotide sequence ID" value="NZ_JAEVHL010000012.1"/>
</dbReference>
<sequence>MRVVDLNANLADDVRNLMSLGAPYVKCRTPSDYWLYAKLFSSTCPIAVVGDDTVVGAVIAMQGQVDRSEIYVQDVMVHPDRRRRGVAAALISAVREQAQRWGCRRIYLTSEPDNAPALHAWRSLGFINLVGDCVVNGVEVTKDFKGPGKDRAVFEMILR</sequence>
<dbReference type="Gene3D" id="3.40.630.30">
    <property type="match status" value="1"/>
</dbReference>
<protein>
    <submittedName>
        <fullName evidence="4">GNAT family N-acetyltransferase</fullName>
    </submittedName>
</protein>
<evidence type="ECO:0000259" key="3">
    <source>
        <dbReference type="PROSITE" id="PS51186"/>
    </source>
</evidence>
<proteinExistence type="predicted"/>
<evidence type="ECO:0000256" key="1">
    <source>
        <dbReference type="ARBA" id="ARBA00022679"/>
    </source>
</evidence>
<keyword evidence="2" id="KW-0012">Acyltransferase</keyword>
<organism evidence="4 5">
    <name type="scientific">Micromonospora tarensis</name>
    <dbReference type="NCBI Taxonomy" id="2806100"/>
    <lineage>
        <taxon>Bacteria</taxon>
        <taxon>Bacillati</taxon>
        <taxon>Actinomycetota</taxon>
        <taxon>Actinomycetes</taxon>
        <taxon>Micromonosporales</taxon>
        <taxon>Micromonosporaceae</taxon>
        <taxon>Micromonospora</taxon>
    </lineage>
</organism>
<dbReference type="PANTHER" id="PTHR43420">
    <property type="entry name" value="ACETYLTRANSFERASE"/>
    <property type="match status" value="1"/>
</dbReference>